<proteinExistence type="predicted"/>
<evidence type="ECO:0000259" key="1">
    <source>
        <dbReference type="Pfam" id="PF04324"/>
    </source>
</evidence>
<reference evidence="2 3" key="1">
    <citation type="submission" date="2019-01" db="EMBL/GenBank/DDBJ databases">
        <authorList>
            <person name="Chen W.-M."/>
        </authorList>
    </citation>
    <scope>NUCLEOTIDE SEQUENCE [LARGE SCALE GENOMIC DNA]</scope>
    <source>
        <strain evidence="2 3">HPM-16</strain>
    </source>
</reference>
<dbReference type="EMBL" id="SACQ01000004">
    <property type="protein sequence ID" value="RVU30522.1"/>
    <property type="molecule type" value="Genomic_DNA"/>
</dbReference>
<comment type="caution">
    <text evidence="2">The sequence shown here is derived from an EMBL/GenBank/DDBJ whole genome shotgun (WGS) entry which is preliminary data.</text>
</comment>
<dbReference type="AlphaFoldDB" id="A0A437Q7K4"/>
<dbReference type="Gene3D" id="1.10.10.1100">
    <property type="entry name" value="BFD-like [2Fe-2S]-binding domain"/>
    <property type="match status" value="1"/>
</dbReference>
<sequence length="62" mass="6958">MNEDRKLADATLVCTCNDLYICDIVEAIDTGEVDYREILALHGLQPRCGECRPHVEALVSEH</sequence>
<dbReference type="Pfam" id="PF04324">
    <property type="entry name" value="Fer2_BFD"/>
    <property type="match status" value="1"/>
</dbReference>
<keyword evidence="3" id="KW-1185">Reference proteome</keyword>
<organism evidence="2 3">
    <name type="scientific">Neptunomonas marina</name>
    <dbReference type="NCBI Taxonomy" id="1815562"/>
    <lineage>
        <taxon>Bacteria</taxon>
        <taxon>Pseudomonadati</taxon>
        <taxon>Pseudomonadota</taxon>
        <taxon>Gammaproteobacteria</taxon>
        <taxon>Oceanospirillales</taxon>
        <taxon>Oceanospirillaceae</taxon>
        <taxon>Neptunomonas</taxon>
    </lineage>
</organism>
<name>A0A437Q7K4_9GAMM</name>
<evidence type="ECO:0000313" key="2">
    <source>
        <dbReference type="EMBL" id="RVU30522.1"/>
    </source>
</evidence>
<dbReference type="InterPro" id="IPR041854">
    <property type="entry name" value="BFD-like_2Fe2S-bd_dom_sf"/>
</dbReference>
<dbReference type="InterPro" id="IPR007419">
    <property type="entry name" value="BFD-like_2Fe2S-bd_dom"/>
</dbReference>
<evidence type="ECO:0000313" key="3">
    <source>
        <dbReference type="Proteomes" id="UP000282818"/>
    </source>
</evidence>
<feature type="domain" description="BFD-like [2Fe-2S]-binding" evidence="1">
    <location>
        <begin position="12"/>
        <end position="60"/>
    </location>
</feature>
<dbReference type="Proteomes" id="UP000282818">
    <property type="component" value="Unassembled WGS sequence"/>
</dbReference>
<dbReference type="RefSeq" id="WP_127694057.1">
    <property type="nucleotide sequence ID" value="NZ_SACQ01000004.1"/>
</dbReference>
<accession>A0A437Q7K4</accession>
<gene>
    <name evidence="2" type="ORF">EOE65_09350</name>
</gene>
<protein>
    <submittedName>
        <fullName evidence="2">(2Fe-2S)-binding protein</fullName>
    </submittedName>
</protein>